<evidence type="ECO:0000256" key="2">
    <source>
        <dbReference type="ARBA" id="ARBA00016082"/>
    </source>
</evidence>
<evidence type="ECO:0000256" key="8">
    <source>
        <dbReference type="PROSITE-ProRule" id="PRU01248"/>
    </source>
</evidence>
<keyword evidence="4" id="KW-0378">Hydrolase</keyword>
<dbReference type="InterPro" id="IPR044068">
    <property type="entry name" value="CB"/>
</dbReference>
<sequence>MASIGKLPTGSYRVQYYVDGKKCSKTFKTRSEAKTFAARIELSPEKFASRLTFADCLKEYRDTVTTKKKGAREESIRINRLLKYPFASVLLSELTAVDIQSWVDQRGSELSKNGGTVSPATVRREYCHVIGVLNYAVRKGFIPKSPAVGIRLPAKPDHRERVATEEEIERLKAATGWDGVSVPDNLLQSVILAFVLSCKTGMRAGEILKLEHSWIDGRVIHLPAEATKTSTRRDVALSLDAARLIELAINAKKTTSPKIFEGLTDKNRDALWRKARDRAGLGPLRDSQGREIREGLNFHDGRATFATWAASPDPRTGAPRLDVLALARQTGHRDLKMLQKYYRATAEEIAMRLDAAVLEEQEK</sequence>
<dbReference type="GO" id="GO:0003677">
    <property type="term" value="F:DNA binding"/>
    <property type="evidence" value="ECO:0007669"/>
    <property type="project" value="UniProtKB-UniRule"/>
</dbReference>
<evidence type="ECO:0000313" key="11">
    <source>
        <dbReference type="EMBL" id="DAD85381.1"/>
    </source>
</evidence>
<dbReference type="EMBL" id="BK014981">
    <property type="protein sequence ID" value="DAD85381.1"/>
    <property type="molecule type" value="Genomic_DNA"/>
</dbReference>
<dbReference type="CDD" id="cd00796">
    <property type="entry name" value="INT_Rci_Hp1_C"/>
    <property type="match status" value="1"/>
</dbReference>
<keyword evidence="7" id="KW-1160">Virus entry into host cell</keyword>
<dbReference type="GO" id="GO:0075713">
    <property type="term" value="P:establishment of integrated proviral latency"/>
    <property type="evidence" value="ECO:0007669"/>
    <property type="project" value="UniProtKB-KW"/>
</dbReference>
<dbReference type="Pfam" id="PF00589">
    <property type="entry name" value="Phage_integrase"/>
    <property type="match status" value="1"/>
</dbReference>
<keyword evidence="6" id="KW-0233">DNA recombination</keyword>
<evidence type="ECO:0000256" key="4">
    <source>
        <dbReference type="ARBA" id="ARBA00022801"/>
    </source>
</evidence>
<dbReference type="GO" id="GO:0016787">
    <property type="term" value="F:hydrolase activity"/>
    <property type="evidence" value="ECO:0007669"/>
    <property type="project" value="UniProtKB-KW"/>
</dbReference>
<dbReference type="InterPro" id="IPR002104">
    <property type="entry name" value="Integrase_catalytic"/>
</dbReference>
<evidence type="ECO:0000256" key="1">
    <source>
        <dbReference type="ARBA" id="ARBA00008857"/>
    </source>
</evidence>
<dbReference type="GO" id="GO:0016740">
    <property type="term" value="F:transferase activity"/>
    <property type="evidence" value="ECO:0007669"/>
    <property type="project" value="UniProtKB-KW"/>
</dbReference>
<evidence type="ECO:0000259" key="9">
    <source>
        <dbReference type="PROSITE" id="PS51898"/>
    </source>
</evidence>
<dbReference type="PANTHER" id="PTHR30349">
    <property type="entry name" value="PHAGE INTEGRASE-RELATED"/>
    <property type="match status" value="1"/>
</dbReference>
<dbReference type="GO" id="GO:0006310">
    <property type="term" value="P:DNA recombination"/>
    <property type="evidence" value="ECO:0007669"/>
    <property type="project" value="UniProtKB-KW"/>
</dbReference>
<evidence type="ECO:0000256" key="3">
    <source>
        <dbReference type="ARBA" id="ARBA00022679"/>
    </source>
</evidence>
<keyword evidence="3" id="KW-0808">Transferase</keyword>
<evidence type="ECO:0000256" key="5">
    <source>
        <dbReference type="ARBA" id="ARBA00023125"/>
    </source>
</evidence>
<reference evidence="11" key="1">
    <citation type="journal article" date="2021" name="Proc. Natl. Acad. Sci. U.S.A.">
        <title>A Catalog of Tens of Thousands of Viruses from Human Metagenomes Reveals Hidden Associations with Chronic Diseases.</title>
        <authorList>
            <person name="Tisza M.J."/>
            <person name="Buck C.B."/>
        </authorList>
    </citation>
    <scope>NUCLEOTIDE SEQUENCE</scope>
    <source>
        <strain evidence="11">CtigT3</strain>
    </source>
</reference>
<keyword evidence="7" id="KW-0229">DNA integration</keyword>
<dbReference type="InterPro" id="IPR010998">
    <property type="entry name" value="Integrase_recombinase_N"/>
</dbReference>
<organism evidence="11">
    <name type="scientific">Siphoviridae sp. ctigT3</name>
    <dbReference type="NCBI Taxonomy" id="2826434"/>
    <lineage>
        <taxon>Viruses</taxon>
        <taxon>Duplodnaviria</taxon>
        <taxon>Heunggongvirae</taxon>
        <taxon>Uroviricota</taxon>
        <taxon>Caudoviricetes</taxon>
    </lineage>
</organism>
<dbReference type="PROSITE" id="PS51898">
    <property type="entry name" value="TYR_RECOMBINASE"/>
    <property type="match status" value="1"/>
</dbReference>
<evidence type="ECO:0000256" key="7">
    <source>
        <dbReference type="ARBA" id="ARBA00023195"/>
    </source>
</evidence>
<feature type="domain" description="Tyr recombinase" evidence="9">
    <location>
        <begin position="158"/>
        <end position="354"/>
    </location>
</feature>
<dbReference type="SUPFAM" id="SSF56349">
    <property type="entry name" value="DNA breaking-rejoining enzymes"/>
    <property type="match status" value="1"/>
</dbReference>
<keyword evidence="7" id="KW-1179">Viral genome integration</keyword>
<evidence type="ECO:0000256" key="6">
    <source>
        <dbReference type="ARBA" id="ARBA00023172"/>
    </source>
</evidence>
<proteinExistence type="inferred from homology"/>
<dbReference type="GO" id="GO:0015074">
    <property type="term" value="P:DNA integration"/>
    <property type="evidence" value="ECO:0007669"/>
    <property type="project" value="InterPro"/>
</dbReference>
<dbReference type="InterPro" id="IPR011010">
    <property type="entry name" value="DNA_brk_join_enz"/>
</dbReference>
<accession>A0A8S5MSS1</accession>
<dbReference type="Gene3D" id="1.10.443.10">
    <property type="entry name" value="Intergrase catalytic core"/>
    <property type="match status" value="1"/>
</dbReference>
<name>A0A8S5MSS1_9CAUD</name>
<dbReference type="Gene3D" id="1.10.150.130">
    <property type="match status" value="1"/>
</dbReference>
<feature type="domain" description="Core-binding (CB)" evidence="10">
    <location>
        <begin position="51"/>
        <end position="137"/>
    </location>
</feature>
<dbReference type="InterPro" id="IPR013762">
    <property type="entry name" value="Integrase-like_cat_sf"/>
</dbReference>
<keyword evidence="5 8" id="KW-0238">DNA-binding</keyword>
<dbReference type="GO" id="GO:0044826">
    <property type="term" value="P:viral genome integration into host DNA"/>
    <property type="evidence" value="ECO:0007669"/>
    <property type="project" value="UniProtKB-KW"/>
</dbReference>
<dbReference type="PROSITE" id="PS51900">
    <property type="entry name" value="CB"/>
    <property type="match status" value="1"/>
</dbReference>
<dbReference type="InterPro" id="IPR050090">
    <property type="entry name" value="Tyrosine_recombinase_XerCD"/>
</dbReference>
<dbReference type="PANTHER" id="PTHR30349:SF94">
    <property type="entry name" value="INTEGRASE_RECOMBINASE HI_1414-RELATED"/>
    <property type="match status" value="1"/>
</dbReference>
<comment type="similarity">
    <text evidence="1">Belongs to the 'phage' integrase family.</text>
</comment>
<protein>
    <recommendedName>
        <fullName evidence="2">Integrase</fullName>
    </recommendedName>
</protein>
<evidence type="ECO:0000259" key="10">
    <source>
        <dbReference type="PROSITE" id="PS51900"/>
    </source>
</evidence>